<evidence type="ECO:0000259" key="9">
    <source>
        <dbReference type="Pfam" id="PF25975"/>
    </source>
</evidence>
<keyword evidence="2" id="KW-0813">Transport</keyword>
<feature type="domain" description="CzcB-like alpha-helical hairpin" evidence="5">
    <location>
        <begin position="268"/>
        <end position="326"/>
    </location>
</feature>
<evidence type="ECO:0000259" key="5">
    <source>
        <dbReference type="Pfam" id="PF25893"/>
    </source>
</evidence>
<feature type="domain" description="CzcB N-terminal" evidence="7">
    <location>
        <begin position="91"/>
        <end position="182"/>
    </location>
</feature>
<gene>
    <name evidence="10" type="ORF">EIP75_14760</name>
</gene>
<keyword evidence="11" id="KW-1185">Reference proteome</keyword>
<dbReference type="SUPFAM" id="SSF111369">
    <property type="entry name" value="HlyD-like secretion proteins"/>
    <property type="match status" value="1"/>
</dbReference>
<dbReference type="Gene3D" id="2.40.30.170">
    <property type="match status" value="1"/>
</dbReference>
<evidence type="ECO:0000259" key="8">
    <source>
        <dbReference type="Pfam" id="PF25973"/>
    </source>
</evidence>
<dbReference type="InterPro" id="IPR006143">
    <property type="entry name" value="RND_pump_MFP"/>
</dbReference>
<sequence>MNTPKKITSRLAIAVVLALGSLLGWAILQKDKPQATDEHGHAEHAEASGHKDDEHHGGEAGKPHADAKEHDDDEHHEAAAEAKPSKGPHGGRLFTAGGFGLEVTIFEDGVPPEFRLYTTLGGKPLPPAQTTVKLTLERLGREPQVIQFKPQGDFLRGDAEVVEPHSFKVSIEAAQGGQTHRFGYEQEEARVTMSDAQLQQAGVLLAVAGPARINSQVALLGEVRYNGDRTVQVVPRLAGMVEAVPVSAGDRVRKGQVLAVLSSPALADQRAQGLAAQKRLALARSTFEREKKLWQDKISAEQDYQQARVALQEAEIAEQNIRQKLADLNATATSGGNLTRFELRSPIEGIVTDKRITVGQSLGESEAVFTVSDLSSVWVEAPVATKDLGTIRSGMAVQVKASGFEAQAAGTITYVSALVGEQTRSGTARVVLPNPKGLWRPGLPVRVEVTSGDAEVPVAIQMDAIQSVRDWQVVFGRYGQQLEARPLELGRSDGKVVEVLSGLSAGERYAAKNSFVIKAELGKAGASHDH</sequence>
<proteinExistence type="inferred from homology"/>
<evidence type="ECO:0000256" key="4">
    <source>
        <dbReference type="SAM" id="MobiDB-lite"/>
    </source>
</evidence>
<evidence type="ECO:0000313" key="11">
    <source>
        <dbReference type="Proteomes" id="UP000269265"/>
    </source>
</evidence>
<dbReference type="InterPro" id="IPR058648">
    <property type="entry name" value="HH_CzcB-like"/>
</dbReference>
<comment type="caution">
    <text evidence="10">The sequence shown here is derived from an EMBL/GenBank/DDBJ whole genome shotgun (WGS) entry which is preliminary data.</text>
</comment>
<dbReference type="Pfam" id="PF25971">
    <property type="entry name" value="CzcB_N"/>
    <property type="match status" value="1"/>
</dbReference>
<dbReference type="Pfam" id="PF25954">
    <property type="entry name" value="Beta-barrel_RND_2"/>
    <property type="match status" value="1"/>
</dbReference>
<feature type="domain" description="CzcB-like barrel-sandwich hybrid" evidence="8">
    <location>
        <begin position="229"/>
        <end position="373"/>
    </location>
</feature>
<comment type="similarity">
    <text evidence="1">Belongs to the membrane fusion protein (MFP) (TC 8.A.1) family.</text>
</comment>
<evidence type="ECO:0000259" key="6">
    <source>
        <dbReference type="Pfam" id="PF25954"/>
    </source>
</evidence>
<feature type="domain" description="CzcB-like C-terminal circularly permuted SH3-like" evidence="9">
    <location>
        <begin position="458"/>
        <end position="518"/>
    </location>
</feature>
<dbReference type="NCBIfam" id="TIGR01730">
    <property type="entry name" value="RND_mfp"/>
    <property type="match status" value="1"/>
</dbReference>
<keyword evidence="3" id="KW-0175">Coiled coil</keyword>
<feature type="coiled-coil region" evidence="3">
    <location>
        <begin position="297"/>
        <end position="331"/>
    </location>
</feature>
<dbReference type="GO" id="GO:0060003">
    <property type="term" value="P:copper ion export"/>
    <property type="evidence" value="ECO:0007669"/>
    <property type="project" value="TreeGrafter"/>
</dbReference>
<evidence type="ECO:0000313" key="10">
    <source>
        <dbReference type="EMBL" id="RRS03511.1"/>
    </source>
</evidence>
<dbReference type="FunFam" id="2.40.30.170:FF:000010">
    <property type="entry name" value="Efflux RND transporter periplasmic adaptor subunit"/>
    <property type="match status" value="1"/>
</dbReference>
<reference evidence="10 11" key="1">
    <citation type="submission" date="2018-12" db="EMBL/GenBank/DDBJ databases">
        <title>The whole draft genome of Aquabacterium sp. SJQ9.</title>
        <authorList>
            <person name="Sun L."/>
            <person name="Gao X."/>
            <person name="Chen W."/>
            <person name="Huang K."/>
        </authorList>
    </citation>
    <scope>NUCLEOTIDE SEQUENCE [LARGE SCALE GENOMIC DNA]</scope>
    <source>
        <strain evidence="10 11">SJQ9</strain>
    </source>
</reference>
<name>A0A3R8S6I3_9BURK</name>
<evidence type="ECO:0000256" key="3">
    <source>
        <dbReference type="SAM" id="Coils"/>
    </source>
</evidence>
<dbReference type="Pfam" id="PF25975">
    <property type="entry name" value="CzcB_C"/>
    <property type="match status" value="1"/>
</dbReference>
<protein>
    <submittedName>
        <fullName evidence="10">Efflux RND transporter periplasmic adaptor subunit</fullName>
    </submittedName>
</protein>
<dbReference type="GO" id="GO:0015679">
    <property type="term" value="P:plasma membrane copper ion transport"/>
    <property type="evidence" value="ECO:0007669"/>
    <property type="project" value="TreeGrafter"/>
</dbReference>
<dbReference type="GO" id="GO:0022857">
    <property type="term" value="F:transmembrane transporter activity"/>
    <property type="evidence" value="ECO:0007669"/>
    <property type="project" value="InterPro"/>
</dbReference>
<dbReference type="InterPro" id="IPR058792">
    <property type="entry name" value="Beta-barrel_RND_2"/>
</dbReference>
<dbReference type="OrthoDB" id="9768185at2"/>
<dbReference type="InterPro" id="IPR058646">
    <property type="entry name" value="CzcB_N"/>
</dbReference>
<organism evidence="10 11">
    <name type="scientific">Aquabacterium soli</name>
    <dbReference type="NCBI Taxonomy" id="2493092"/>
    <lineage>
        <taxon>Bacteria</taxon>
        <taxon>Pseudomonadati</taxon>
        <taxon>Pseudomonadota</taxon>
        <taxon>Betaproteobacteria</taxon>
        <taxon>Burkholderiales</taxon>
        <taxon>Aquabacterium</taxon>
    </lineage>
</organism>
<feature type="domain" description="CusB-like beta-barrel" evidence="6">
    <location>
        <begin position="376"/>
        <end position="451"/>
    </location>
</feature>
<dbReference type="Gene3D" id="2.40.50.100">
    <property type="match status" value="1"/>
</dbReference>
<feature type="region of interest" description="Disordered" evidence="4">
    <location>
        <begin position="32"/>
        <end position="93"/>
    </location>
</feature>
<evidence type="ECO:0000259" key="7">
    <source>
        <dbReference type="Pfam" id="PF25971"/>
    </source>
</evidence>
<dbReference type="Pfam" id="PF25973">
    <property type="entry name" value="BSH_CzcB"/>
    <property type="match status" value="1"/>
</dbReference>
<dbReference type="GO" id="GO:0046914">
    <property type="term" value="F:transition metal ion binding"/>
    <property type="evidence" value="ECO:0007669"/>
    <property type="project" value="TreeGrafter"/>
</dbReference>
<dbReference type="Pfam" id="PF25893">
    <property type="entry name" value="HH_CzcB"/>
    <property type="match status" value="1"/>
</dbReference>
<evidence type="ECO:0000256" key="2">
    <source>
        <dbReference type="ARBA" id="ARBA00022448"/>
    </source>
</evidence>
<dbReference type="Gene3D" id="2.40.420.20">
    <property type="match status" value="1"/>
</dbReference>
<dbReference type="InterPro" id="IPR051909">
    <property type="entry name" value="MFP_Cation_Efflux"/>
</dbReference>
<feature type="compositionally biased region" description="Basic and acidic residues" evidence="4">
    <location>
        <begin position="32"/>
        <end position="84"/>
    </location>
</feature>
<dbReference type="GO" id="GO:0016020">
    <property type="term" value="C:membrane"/>
    <property type="evidence" value="ECO:0007669"/>
    <property type="project" value="InterPro"/>
</dbReference>
<dbReference type="Gene3D" id="1.10.287.470">
    <property type="entry name" value="Helix hairpin bin"/>
    <property type="match status" value="1"/>
</dbReference>
<dbReference type="RefSeq" id="WP_125244045.1">
    <property type="nucleotide sequence ID" value="NZ_RSED01000011.1"/>
</dbReference>
<dbReference type="GO" id="GO:0030288">
    <property type="term" value="C:outer membrane-bounded periplasmic space"/>
    <property type="evidence" value="ECO:0007669"/>
    <property type="project" value="TreeGrafter"/>
</dbReference>
<dbReference type="AlphaFoldDB" id="A0A3R8S6I3"/>
<dbReference type="PANTHER" id="PTHR30097:SF4">
    <property type="entry name" value="SLR6042 PROTEIN"/>
    <property type="match status" value="1"/>
</dbReference>
<dbReference type="InterPro" id="IPR058647">
    <property type="entry name" value="BSH_CzcB-like"/>
</dbReference>
<dbReference type="EMBL" id="RSED01000011">
    <property type="protein sequence ID" value="RRS03511.1"/>
    <property type="molecule type" value="Genomic_DNA"/>
</dbReference>
<dbReference type="Proteomes" id="UP000269265">
    <property type="component" value="Unassembled WGS sequence"/>
</dbReference>
<accession>A0A3R8S6I3</accession>
<dbReference type="InterPro" id="IPR058649">
    <property type="entry name" value="CzcB_C"/>
</dbReference>
<evidence type="ECO:0000256" key="1">
    <source>
        <dbReference type="ARBA" id="ARBA00009477"/>
    </source>
</evidence>
<dbReference type="PANTHER" id="PTHR30097">
    <property type="entry name" value="CATION EFFLUX SYSTEM PROTEIN CUSB"/>
    <property type="match status" value="1"/>
</dbReference>